<protein>
    <submittedName>
        <fullName evidence="2">Uncharacterized protein</fullName>
    </submittedName>
</protein>
<evidence type="ECO:0000313" key="3">
    <source>
        <dbReference type="Proteomes" id="UP000664034"/>
    </source>
</evidence>
<comment type="caution">
    <text evidence="2">The sequence shown here is derived from an EMBL/GenBank/DDBJ whole genome shotgun (WGS) entry which is preliminary data.</text>
</comment>
<dbReference type="Proteomes" id="UP000664034">
    <property type="component" value="Unassembled WGS sequence"/>
</dbReference>
<reference evidence="2" key="1">
    <citation type="submission" date="2021-03" db="EMBL/GenBank/DDBJ databases">
        <title>Fibrella sp. HMF5335 genome sequencing and assembly.</title>
        <authorList>
            <person name="Kang H."/>
            <person name="Kim H."/>
            <person name="Bae S."/>
            <person name="Joh K."/>
        </authorList>
    </citation>
    <scope>NUCLEOTIDE SEQUENCE</scope>
    <source>
        <strain evidence="2">HMF5335</strain>
    </source>
</reference>
<feature type="signal peptide" evidence="1">
    <location>
        <begin position="1"/>
        <end position="18"/>
    </location>
</feature>
<dbReference type="AlphaFoldDB" id="A0A939GL73"/>
<evidence type="ECO:0000256" key="1">
    <source>
        <dbReference type="SAM" id="SignalP"/>
    </source>
</evidence>
<proteinExistence type="predicted"/>
<keyword evidence="3" id="KW-1185">Reference proteome</keyword>
<gene>
    <name evidence="2" type="ORF">J2I47_20020</name>
</gene>
<accession>A0A939GL73</accession>
<sequence>MKMILTLLLAATIGPLAATPKPKPDFVNKPALLVVEVCGRGCYQYVLKLPKPAPNAVLYPTNLSDDMQQQALNFGMNNPAGLPVLFSGKLMKQKTQVKKPGAADVPEAHYQAQNVQITAIKRQ</sequence>
<dbReference type="RefSeq" id="WP_207366386.1">
    <property type="nucleotide sequence ID" value="NZ_JAFMYV010000011.1"/>
</dbReference>
<name>A0A939GL73_9BACT</name>
<keyword evidence="1" id="KW-0732">Signal</keyword>
<dbReference type="EMBL" id="JAFMYV010000011">
    <property type="protein sequence ID" value="MBO0938850.1"/>
    <property type="molecule type" value="Genomic_DNA"/>
</dbReference>
<evidence type="ECO:0000313" key="2">
    <source>
        <dbReference type="EMBL" id="MBO0938850.1"/>
    </source>
</evidence>
<feature type="chain" id="PRO_5037681480" evidence="1">
    <location>
        <begin position="19"/>
        <end position="123"/>
    </location>
</feature>
<organism evidence="2 3">
    <name type="scientific">Fibrella rubiginis</name>
    <dbReference type="NCBI Taxonomy" id="2817060"/>
    <lineage>
        <taxon>Bacteria</taxon>
        <taxon>Pseudomonadati</taxon>
        <taxon>Bacteroidota</taxon>
        <taxon>Cytophagia</taxon>
        <taxon>Cytophagales</taxon>
        <taxon>Spirosomataceae</taxon>
        <taxon>Fibrella</taxon>
    </lineage>
</organism>